<reference evidence="11" key="1">
    <citation type="submission" date="2014-09" db="EMBL/GenBank/DDBJ databases">
        <title>Identification of candidate odorant receptors in Asian corn borer Ostrinia furnacalis.</title>
        <authorList>
            <person name="Yang B."/>
            <person name="Ozaki K."/>
            <person name="Ishikawa Y."/>
            <person name="Matsuo T."/>
        </authorList>
    </citation>
    <scope>NUCLEOTIDE SEQUENCE</scope>
    <source>
        <tissue evidence="11">Antennae</tissue>
    </source>
</reference>
<feature type="transmembrane region" description="Helical" evidence="10">
    <location>
        <begin position="317"/>
        <end position="337"/>
    </location>
</feature>
<comment type="caution">
    <text evidence="10">Lacks conserved residue(s) required for the propagation of feature annotation.</text>
</comment>
<dbReference type="GO" id="GO:0005886">
    <property type="term" value="C:plasma membrane"/>
    <property type="evidence" value="ECO:0007669"/>
    <property type="project" value="UniProtKB-SubCell"/>
</dbReference>
<evidence type="ECO:0000256" key="8">
    <source>
        <dbReference type="ARBA" id="ARBA00023170"/>
    </source>
</evidence>
<evidence type="ECO:0000313" key="11">
    <source>
        <dbReference type="EMBL" id="BAR43456.1"/>
    </source>
</evidence>
<evidence type="ECO:0000256" key="6">
    <source>
        <dbReference type="ARBA" id="ARBA00022989"/>
    </source>
</evidence>
<protein>
    <recommendedName>
        <fullName evidence="10">Odorant receptor</fullName>
    </recommendedName>
</protein>
<dbReference type="GO" id="GO:0007165">
    <property type="term" value="P:signal transduction"/>
    <property type="evidence" value="ECO:0007669"/>
    <property type="project" value="UniProtKB-KW"/>
</dbReference>
<proteinExistence type="evidence at transcript level"/>
<evidence type="ECO:0000256" key="7">
    <source>
        <dbReference type="ARBA" id="ARBA00023136"/>
    </source>
</evidence>
<keyword evidence="9 10" id="KW-0807">Transducer</keyword>
<evidence type="ECO:0000256" key="1">
    <source>
        <dbReference type="ARBA" id="ARBA00004651"/>
    </source>
</evidence>
<keyword evidence="4 10" id="KW-0812">Transmembrane</keyword>
<keyword evidence="7 10" id="KW-0472">Membrane</keyword>
<name>A0A0E4B5H3_OSTFU</name>
<keyword evidence="5 10" id="KW-0552">Olfaction</keyword>
<evidence type="ECO:0000256" key="2">
    <source>
        <dbReference type="ARBA" id="ARBA00022475"/>
    </source>
</evidence>
<dbReference type="InterPro" id="IPR004117">
    <property type="entry name" value="7tm6_olfct_rcpt"/>
</dbReference>
<dbReference type="Pfam" id="PF02949">
    <property type="entry name" value="7tm_6"/>
    <property type="match status" value="1"/>
</dbReference>
<keyword evidence="6 10" id="KW-1133">Transmembrane helix</keyword>
<sequence>MTILNSIWRKLTNTKALEKSSGCLETQFFETVYRVSYLTGISMADEDIPYLIYSSVVKLLIFLLIVGEFWHLATEVTSFDEMADMVNITVIQYIAIFRYRSMLYHKDVYKKLAISMESQYFDISTKERRDVVDYWVKRNANNVKLLLVLGNCTLIAWFLYPLVDDLEYNVFIGIRLPFPYYSPVCYAFVYLLLLIVFSYISHFVMANDLIMQAHLLHMVCQFDVLCNCFENLMEDCAKGFKGIDRESLLANANYREVFKARLGDMITQHRYILDHAMELRHTLSGPMLGQLAASGTLICFIGYQATTSGAYNITKCLMSLFYLCYNLLVFYIICRWCEEISVQSQRVGEAVYCSNWECGASNIPGVKVSLLMVITRANKPLTLTAGGVYDLSLMTFSSILKTSYSALTLLLRLKSTE</sequence>
<dbReference type="GO" id="GO:0005549">
    <property type="term" value="F:odorant binding"/>
    <property type="evidence" value="ECO:0007669"/>
    <property type="project" value="InterPro"/>
</dbReference>
<dbReference type="PANTHER" id="PTHR21137">
    <property type="entry name" value="ODORANT RECEPTOR"/>
    <property type="match status" value="1"/>
</dbReference>
<feature type="transmembrane region" description="Helical" evidence="10">
    <location>
        <begin position="287"/>
        <end position="305"/>
    </location>
</feature>
<evidence type="ECO:0000256" key="4">
    <source>
        <dbReference type="ARBA" id="ARBA00022692"/>
    </source>
</evidence>
<evidence type="ECO:0000256" key="5">
    <source>
        <dbReference type="ARBA" id="ARBA00022725"/>
    </source>
</evidence>
<keyword evidence="8 10" id="KW-0675">Receptor</keyword>
<feature type="transmembrane region" description="Helical" evidence="10">
    <location>
        <begin position="143"/>
        <end position="160"/>
    </location>
</feature>
<dbReference type="GO" id="GO:0004984">
    <property type="term" value="F:olfactory receptor activity"/>
    <property type="evidence" value="ECO:0007669"/>
    <property type="project" value="InterPro"/>
</dbReference>
<evidence type="ECO:0000256" key="10">
    <source>
        <dbReference type="RuleBase" id="RU351113"/>
    </source>
</evidence>
<feature type="transmembrane region" description="Helical" evidence="10">
    <location>
        <begin position="50"/>
        <end position="73"/>
    </location>
</feature>
<keyword evidence="3 10" id="KW-0716">Sensory transduction</keyword>
<dbReference type="AlphaFoldDB" id="A0A0E4B5H3"/>
<evidence type="ECO:0000256" key="9">
    <source>
        <dbReference type="ARBA" id="ARBA00023224"/>
    </source>
</evidence>
<comment type="subcellular location">
    <subcellularLocation>
        <location evidence="1 10">Cell membrane</location>
        <topology evidence="1 10">Multi-pass membrane protein</topology>
    </subcellularLocation>
</comment>
<dbReference type="EMBL" id="LC002708">
    <property type="protein sequence ID" value="BAR43456.1"/>
    <property type="molecule type" value="mRNA"/>
</dbReference>
<comment type="similarity">
    <text evidence="10">Belongs to the insect chemoreceptor superfamily. Heteromeric odorant receptor channel (TC 1.A.69) family.</text>
</comment>
<feature type="transmembrane region" description="Helical" evidence="10">
    <location>
        <begin position="180"/>
        <end position="200"/>
    </location>
</feature>
<feature type="transmembrane region" description="Helical" evidence="10">
    <location>
        <begin position="85"/>
        <end position="101"/>
    </location>
</feature>
<organism evidence="11">
    <name type="scientific">Ostrinia furnacalis</name>
    <name type="common">Asian corn borer</name>
    <dbReference type="NCBI Taxonomy" id="93504"/>
    <lineage>
        <taxon>Eukaryota</taxon>
        <taxon>Metazoa</taxon>
        <taxon>Ecdysozoa</taxon>
        <taxon>Arthropoda</taxon>
        <taxon>Hexapoda</taxon>
        <taxon>Insecta</taxon>
        <taxon>Pterygota</taxon>
        <taxon>Neoptera</taxon>
        <taxon>Endopterygota</taxon>
        <taxon>Lepidoptera</taxon>
        <taxon>Glossata</taxon>
        <taxon>Ditrysia</taxon>
        <taxon>Pyraloidea</taxon>
        <taxon>Crambidae</taxon>
        <taxon>Pyraustinae</taxon>
        <taxon>Ostrinia</taxon>
    </lineage>
</organism>
<keyword evidence="2" id="KW-1003">Cell membrane</keyword>
<gene>
    <name evidence="11" type="primary">OR14</name>
</gene>
<evidence type="ECO:0000256" key="3">
    <source>
        <dbReference type="ARBA" id="ARBA00022606"/>
    </source>
</evidence>
<accession>A0A0E4B5H3</accession>
<dbReference type="PANTHER" id="PTHR21137:SF35">
    <property type="entry name" value="ODORANT RECEPTOR 19A-RELATED"/>
    <property type="match status" value="1"/>
</dbReference>